<dbReference type="EC" id="2.4.2.1" evidence="5"/>
<protein>
    <recommendedName>
        <fullName evidence="5">Purine nucleoside phosphorylase</fullName>
        <ecNumber evidence="5">2.4.2.1</ecNumber>
    </recommendedName>
    <alternativeName>
        <fullName evidence="5">Inosine-guanosine phosphorylase</fullName>
    </alternativeName>
</protein>
<dbReference type="PIRSF" id="PIRSF000477">
    <property type="entry name" value="PurNPase"/>
    <property type="match status" value="1"/>
</dbReference>
<dbReference type="UniPathway" id="UPA00606"/>
<evidence type="ECO:0000313" key="9">
    <source>
        <dbReference type="Proteomes" id="UP000243052"/>
    </source>
</evidence>
<sequence length="307" mass="33920">MTSFDITEYRAMIESAFQHLEDSIKAHFTKAAFHPRVLIVCGSGLGGICDKLQQTPPPLSIPFDKIPGCRTGTVKGHQSMLMLGYMKDVPVVLMKGRLHGYEGYTLQETTFLLRVLNRISTLNILITTNAAGSLEPSFNVGDIMCINDHINFPGLAGTNPLIGPNFDECGPRFLATTDAYDLELRQLLFRRHRELKINRNLHEGVYAHVFGPTYESRAESRLLRLMGGCSVGMSTIPEVLVARHCGWRVLALSLITNNCLLDPPTKATEPNADYSSSGKASHYEVLENSIKASTDVESLIEAVIQEL</sequence>
<feature type="binding site" evidence="6">
    <location>
        <position position="77"/>
    </location>
    <ligand>
        <name>phosphate</name>
        <dbReference type="ChEBI" id="CHEBI:43474"/>
    </ligand>
</feature>
<evidence type="ECO:0000256" key="5">
    <source>
        <dbReference type="PIRNR" id="PIRNR000477"/>
    </source>
</evidence>
<evidence type="ECO:0000256" key="6">
    <source>
        <dbReference type="PIRSR" id="PIRSR000477-2"/>
    </source>
</evidence>
<feature type="binding site" evidence="6">
    <location>
        <begin position="97"/>
        <end position="99"/>
    </location>
    <ligand>
        <name>phosphate</name>
        <dbReference type="ChEBI" id="CHEBI:43474"/>
    </ligand>
</feature>
<dbReference type="NCBIfam" id="NF006054">
    <property type="entry name" value="PRK08202.1"/>
    <property type="match status" value="1"/>
</dbReference>
<name>A0A0X8HTP1_9SACH</name>
<dbReference type="EMBL" id="CP014245">
    <property type="protein sequence ID" value="AMD21249.1"/>
    <property type="molecule type" value="Genomic_DNA"/>
</dbReference>
<proteinExistence type="inferred from homology"/>
<dbReference type="InterPro" id="IPR035994">
    <property type="entry name" value="Nucleoside_phosphorylase_sf"/>
</dbReference>
<evidence type="ECO:0000313" key="8">
    <source>
        <dbReference type="EMBL" id="AMD21249.1"/>
    </source>
</evidence>
<feature type="binding site" evidence="6">
    <location>
        <position position="257"/>
    </location>
    <ligand>
        <name>a purine D-ribonucleoside</name>
        <dbReference type="ChEBI" id="CHEBI:142355"/>
    </ligand>
</feature>
<dbReference type="GO" id="GO:0009116">
    <property type="term" value="P:nucleoside metabolic process"/>
    <property type="evidence" value="ECO:0007669"/>
    <property type="project" value="InterPro"/>
</dbReference>
<evidence type="ECO:0000256" key="3">
    <source>
        <dbReference type="ARBA" id="ARBA00022676"/>
    </source>
</evidence>
<dbReference type="OrthoDB" id="10261782at2759"/>
<evidence type="ECO:0000256" key="4">
    <source>
        <dbReference type="ARBA" id="ARBA00022679"/>
    </source>
</evidence>
<dbReference type="RefSeq" id="XP_017988245.1">
    <property type="nucleotide sequence ID" value="XM_018132474.1"/>
</dbReference>
<dbReference type="STRING" id="45286.A0A0X8HTP1"/>
<dbReference type="NCBIfam" id="TIGR01697">
    <property type="entry name" value="PNPH-PUNA-XAPA"/>
    <property type="match status" value="1"/>
</dbReference>
<evidence type="ECO:0000256" key="1">
    <source>
        <dbReference type="ARBA" id="ARBA00005058"/>
    </source>
</evidence>
<dbReference type="Pfam" id="PF01048">
    <property type="entry name" value="PNP_UDP_1"/>
    <property type="match status" value="1"/>
</dbReference>
<feature type="domain" description="Nucleoside phosphorylase" evidence="7">
    <location>
        <begin position="37"/>
        <end position="304"/>
    </location>
</feature>
<comment type="similarity">
    <text evidence="2 5">Belongs to the PNP/MTAP phosphorylase family.</text>
</comment>
<dbReference type="GeneID" id="28724527"/>
<gene>
    <name evidence="8" type="ORF">AW171_hschr53184</name>
</gene>
<dbReference type="SUPFAM" id="SSF53167">
    <property type="entry name" value="Purine and uridine phosphorylases"/>
    <property type="match status" value="1"/>
</dbReference>
<dbReference type="GO" id="GO:0005737">
    <property type="term" value="C:cytoplasm"/>
    <property type="evidence" value="ECO:0007669"/>
    <property type="project" value="TreeGrafter"/>
</dbReference>
<dbReference type="PANTHER" id="PTHR11904">
    <property type="entry name" value="METHYLTHIOADENOSINE/PURINE NUCLEOSIDE PHOSPHORYLASE"/>
    <property type="match status" value="1"/>
</dbReference>
<dbReference type="Gene3D" id="3.40.50.1580">
    <property type="entry name" value="Nucleoside phosphorylase domain"/>
    <property type="match status" value="1"/>
</dbReference>
<organism evidence="8 9">
    <name type="scientific">Eremothecium sinecaudum</name>
    <dbReference type="NCBI Taxonomy" id="45286"/>
    <lineage>
        <taxon>Eukaryota</taxon>
        <taxon>Fungi</taxon>
        <taxon>Dikarya</taxon>
        <taxon>Ascomycota</taxon>
        <taxon>Saccharomycotina</taxon>
        <taxon>Saccharomycetes</taxon>
        <taxon>Saccharomycetales</taxon>
        <taxon>Saccharomycetaceae</taxon>
        <taxon>Eremothecium</taxon>
    </lineage>
</organism>
<evidence type="ECO:0000256" key="2">
    <source>
        <dbReference type="ARBA" id="ARBA00006751"/>
    </source>
</evidence>
<feature type="binding site" evidence="6">
    <location>
        <position position="215"/>
    </location>
    <ligand>
        <name>a purine D-ribonucleoside</name>
        <dbReference type="ChEBI" id="CHEBI:142355"/>
    </ligand>
</feature>
<reference evidence="8 9" key="1">
    <citation type="submission" date="2016-01" db="EMBL/GenBank/DDBJ databases">
        <title>Genome sequence of the yeast Holleya sinecauda.</title>
        <authorList>
            <person name="Dietrich F.S."/>
        </authorList>
    </citation>
    <scope>NUCLEOTIDE SEQUENCE [LARGE SCALE GENOMIC DNA]</scope>
    <source>
        <strain evidence="8 9">ATCC 58844</strain>
    </source>
</reference>
<dbReference type="CDD" id="cd09009">
    <property type="entry name" value="PNP-EcPNPII_like"/>
    <property type="match status" value="1"/>
</dbReference>
<dbReference type="InterPro" id="IPR000845">
    <property type="entry name" value="Nucleoside_phosphorylase_d"/>
</dbReference>
<comment type="function">
    <text evidence="5">The purine nucleoside phosphorylases catalyze the phosphorolytic breakdown of the N-glycosidic bond in the beta-(deoxy)ribonucleoside molecules, with the formation of the corresponding free purine bases and pentose-1-phosphate.</text>
</comment>
<accession>A0A0X8HTP1</accession>
<keyword evidence="9" id="KW-1185">Reference proteome</keyword>
<evidence type="ECO:0000259" key="7">
    <source>
        <dbReference type="Pfam" id="PF01048"/>
    </source>
</evidence>
<dbReference type="PANTHER" id="PTHR11904:SF9">
    <property type="entry name" value="PURINE NUCLEOSIDE PHOSPHORYLASE-RELATED"/>
    <property type="match status" value="1"/>
</dbReference>
<keyword evidence="3 5" id="KW-0328">Glycosyltransferase</keyword>
<dbReference type="Proteomes" id="UP000243052">
    <property type="component" value="Chromosome v"/>
</dbReference>
<feature type="binding site" evidence="6">
    <location>
        <position position="234"/>
    </location>
    <ligand>
        <name>phosphate</name>
        <dbReference type="ChEBI" id="CHEBI:43474"/>
    </ligand>
</feature>
<feature type="binding site" evidence="6">
    <location>
        <position position="130"/>
    </location>
    <ligand>
        <name>phosphate</name>
        <dbReference type="ChEBI" id="CHEBI:43474"/>
    </ligand>
</feature>
<keyword evidence="4 5" id="KW-0808">Transferase</keyword>
<comment type="pathway">
    <text evidence="1 5">Purine metabolism; purine nucleoside salvage.</text>
</comment>
<dbReference type="AlphaFoldDB" id="A0A0X8HTP1"/>
<dbReference type="InterPro" id="IPR011268">
    <property type="entry name" value="Purine_phosphorylase"/>
</dbReference>
<feature type="binding site" evidence="6">
    <location>
        <position position="43"/>
    </location>
    <ligand>
        <name>phosphate</name>
        <dbReference type="ChEBI" id="CHEBI:43474"/>
    </ligand>
</feature>
<dbReference type="GO" id="GO:0004731">
    <property type="term" value="F:purine-nucleoside phosphorylase activity"/>
    <property type="evidence" value="ECO:0007669"/>
    <property type="project" value="UniProtKB-EC"/>
</dbReference>